<evidence type="ECO:0000313" key="4">
    <source>
        <dbReference type="EMBL" id="CAK9007520.1"/>
    </source>
</evidence>
<dbReference type="SUPFAM" id="SSF52058">
    <property type="entry name" value="L domain-like"/>
    <property type="match status" value="1"/>
</dbReference>
<accession>A0ABP0IZM1</accession>
<feature type="compositionally biased region" description="Basic residues" evidence="3">
    <location>
        <begin position="325"/>
        <end position="338"/>
    </location>
</feature>
<protein>
    <submittedName>
        <fullName evidence="4">Uncharacterized protein</fullName>
    </submittedName>
</protein>
<evidence type="ECO:0000256" key="1">
    <source>
        <dbReference type="ARBA" id="ARBA00022614"/>
    </source>
</evidence>
<dbReference type="PANTHER" id="PTHR46652">
    <property type="entry name" value="LEUCINE-RICH REPEAT AND IQ DOMAIN-CONTAINING PROTEIN 1-RELATED"/>
    <property type="match status" value="1"/>
</dbReference>
<sequence>MFASIKPKLWEMQVEAPWLLVALATDIRERSLSLNSFSQVPAEAAEELVKRFGGWCYVESSAFFPDTVQLVVHEALEAASSYYRRYRATGLGTTCVFRVPQDLDDDLEEIDEAAGAWDADPVDPAFTAYEAGGADHGGTGDVEGDPYCLRHYRRALERWCLITSEYLPKSEQALRALDALTGDAALEVEEIPDSKYFRDDGIEILLKDLEVAFGEREIYRRGGLIREFENLSRMQGESVDAFVRRYKLYERKLQDAKIAAYPSETRAVKLLDGLRLSEQATSQLLLAAGNRYDMDAILNALKVQYPPGLTLTGLTRHPTAISTHVKGRGRGNHGRGRSRSGGSFKWRTWHTEAQEDEMPEDNTVPETFTGYEAYEISNDIALENANDLLDDVFEYQFDDYEADLEEGLPEQAPEEGYDDGPEEQAEALTATSKKMASATQSRGYYLSAAAKGKGKGGGGKGKDKGDGKKGFGSSSSSSTSFQKGKGLGKPSKGSTKGSGKGGGKNKSSTQRHRLQASLCLGCDSSEHWLRDCPHVTQHQAHVCASSTTLDGEGMVVWMVGHNKMPLDAEDDLATHGLEEFLPEGCSGNSLLLMTIEGKPSWTAAPEKGDEKLWLSHETLTVHNDQSPVTEDQAREALSQLGDSSTRRHAYLRCDLVGMELTSLVKLRRWEQLQFLNVSRNRLRSLEPVGALRHLLHLDASHNLLIRSQSFTAPDALETCDMSYNMLAELGDWKVHRYLRELNLRGNYISIVGHGLKGNLELRSLDLSENFLLKLGEDLDDLELRSLSLAQNKLSSLEGIQKLAKLHCLDVRHNQITTITALRAEDIPRLRKLRLAENRISQMREVDQLASFVFLSELYMQPNPVSQLPQYRAQVLHRLPRLRQLDSQQVTPEERVKTEVIFGADVETRQEIFEQLLPEETFVDRRLMTEELIAQLEMEQFGCHGDAGPFGCEATSDPTFGDPPRTKLQVAKFRQRVEQTRRGGSPEGVANFSTYPAPYHSSFAYDEDLPEILEAVAEGGCQELWLGAAEISPQGRPRIAWYRRSSDFPFCQSSLRAMASDLISDGLQPKIDGLQPKSKCLQPKSGGLQPTSAGLQPTSDGLQSNLRAMASLFPF</sequence>
<gene>
    <name evidence="4" type="ORF">CCMP2556_LOCUS8877</name>
</gene>
<feature type="region of interest" description="Disordered" evidence="3">
    <location>
        <begin position="1074"/>
        <end position="1099"/>
    </location>
</feature>
<reference evidence="4 5" key="1">
    <citation type="submission" date="2024-02" db="EMBL/GenBank/DDBJ databases">
        <authorList>
            <person name="Chen Y."/>
            <person name="Shah S."/>
            <person name="Dougan E. K."/>
            <person name="Thang M."/>
            <person name="Chan C."/>
        </authorList>
    </citation>
    <scope>NUCLEOTIDE SEQUENCE [LARGE SCALE GENOMIC DNA]</scope>
</reference>
<dbReference type="PROSITE" id="PS51450">
    <property type="entry name" value="LRR"/>
    <property type="match status" value="3"/>
</dbReference>
<dbReference type="PANTHER" id="PTHR46652:SF3">
    <property type="entry name" value="LEUCINE-RICH REPEAT-CONTAINING PROTEIN 9"/>
    <property type="match status" value="1"/>
</dbReference>
<dbReference type="Proteomes" id="UP001642484">
    <property type="component" value="Unassembled WGS sequence"/>
</dbReference>
<keyword evidence="5" id="KW-1185">Reference proteome</keyword>
<organism evidence="4 5">
    <name type="scientific">Durusdinium trenchii</name>
    <dbReference type="NCBI Taxonomy" id="1381693"/>
    <lineage>
        <taxon>Eukaryota</taxon>
        <taxon>Sar</taxon>
        <taxon>Alveolata</taxon>
        <taxon>Dinophyceae</taxon>
        <taxon>Suessiales</taxon>
        <taxon>Symbiodiniaceae</taxon>
        <taxon>Durusdinium</taxon>
    </lineage>
</organism>
<feature type="compositionally biased region" description="Low complexity" evidence="3">
    <location>
        <begin position="471"/>
        <end position="495"/>
    </location>
</feature>
<proteinExistence type="predicted"/>
<feature type="compositionally biased region" description="Acidic residues" evidence="3">
    <location>
        <begin position="410"/>
        <end position="425"/>
    </location>
</feature>
<feature type="region of interest" description="Disordered" evidence="3">
    <location>
        <begin position="449"/>
        <end position="510"/>
    </location>
</feature>
<evidence type="ECO:0000256" key="3">
    <source>
        <dbReference type="SAM" id="MobiDB-lite"/>
    </source>
</evidence>
<name>A0ABP0IZM1_9DINO</name>
<feature type="region of interest" description="Disordered" evidence="3">
    <location>
        <begin position="323"/>
        <end position="346"/>
    </location>
</feature>
<evidence type="ECO:0000256" key="2">
    <source>
        <dbReference type="ARBA" id="ARBA00022737"/>
    </source>
</evidence>
<feature type="region of interest" description="Disordered" evidence="3">
    <location>
        <begin position="410"/>
        <end position="434"/>
    </location>
</feature>
<keyword evidence="2" id="KW-0677">Repeat</keyword>
<dbReference type="InterPro" id="IPR050836">
    <property type="entry name" value="SDS22/Internalin_LRR"/>
</dbReference>
<dbReference type="Gene3D" id="3.80.10.10">
    <property type="entry name" value="Ribonuclease Inhibitor"/>
    <property type="match status" value="2"/>
</dbReference>
<comment type="caution">
    <text evidence="4">The sequence shown here is derived from an EMBL/GenBank/DDBJ whole genome shotgun (WGS) entry which is preliminary data.</text>
</comment>
<feature type="compositionally biased region" description="Polar residues" evidence="3">
    <location>
        <begin position="1087"/>
        <end position="1099"/>
    </location>
</feature>
<dbReference type="InterPro" id="IPR001611">
    <property type="entry name" value="Leu-rich_rpt"/>
</dbReference>
<evidence type="ECO:0000313" key="5">
    <source>
        <dbReference type="Proteomes" id="UP001642484"/>
    </source>
</evidence>
<dbReference type="Pfam" id="PF14580">
    <property type="entry name" value="LRR_9"/>
    <property type="match status" value="1"/>
</dbReference>
<feature type="compositionally biased region" description="Basic and acidic residues" evidence="3">
    <location>
        <begin position="460"/>
        <end position="469"/>
    </location>
</feature>
<dbReference type="InterPro" id="IPR032675">
    <property type="entry name" value="LRR_dom_sf"/>
</dbReference>
<dbReference type="EMBL" id="CAXAMN010004069">
    <property type="protein sequence ID" value="CAK9007520.1"/>
    <property type="molecule type" value="Genomic_DNA"/>
</dbReference>
<keyword evidence="1" id="KW-0433">Leucine-rich repeat</keyword>